<gene>
    <name evidence="4" type="ORF">DS837_28230</name>
</gene>
<accession>A0A6L3AT26</accession>
<proteinExistence type="inferred from homology"/>
<dbReference type="Proteomes" id="UP000476837">
    <property type="component" value="Unassembled WGS sequence"/>
</dbReference>
<dbReference type="SUPFAM" id="SSF88946">
    <property type="entry name" value="Sigma2 domain of RNA polymerase sigma factors"/>
    <property type="match status" value="1"/>
</dbReference>
<dbReference type="RefSeq" id="WP_149167797.1">
    <property type="nucleotide sequence ID" value="NZ_QOKV01000029.1"/>
</dbReference>
<evidence type="ECO:0000256" key="2">
    <source>
        <dbReference type="SAM" id="MobiDB-lite"/>
    </source>
</evidence>
<feature type="compositionally biased region" description="Basic and acidic residues" evidence="2">
    <location>
        <begin position="452"/>
        <end position="484"/>
    </location>
</feature>
<dbReference type="NCBIfam" id="TIGR02937">
    <property type="entry name" value="sigma70-ECF"/>
    <property type="match status" value="1"/>
</dbReference>
<dbReference type="InterPro" id="IPR050813">
    <property type="entry name" value="Sigma-70_Factor"/>
</dbReference>
<sequence length="540" mass="58689">MDHSLSAFIAAQKFLTAAEERDLIERAQAGSKRARDRLVESHLPLVAKTAANIARWSGIPFDELLNEGVIEVAKAVDRFDLARKARLSTAATQSVNRAIVEYVIKNRSMVFHGGRQARAAYRMLATYSRERLEDDLDAVIGEIAAALELDKVDQRELYRSRIRDTFLDKKVGADSDATIGDMMSSGEDEDDMIERCELNRRLALLDRALASLSEMEREIYRGRNLSKPEISWKALSERFRIRTEMVKEINDAVAKKVAAFILSGGKSAAPKAEVVAKVVEAPVVIAVEPVAVEPVAVETVVVDPAAEEAVTVETAVVISETSVVASDTAEIVTPVVTAAEATPVTQETSLADLCAVALRRLALADELSFGSARAMVAQHLASKNSGRRVPALPATPILMVPRQVGNGVARDVGQHLTLTDSVMQRHISSYKKSGAAPTTELVAGATTAYSRRTDPAADGEKLYGDGGKPYDKVSYRQTDGEAPRVDPGAASRPAPMAETMSGSLHRTDEIIRRHYQPKTATAERMLIPPSLVRRSWRPTA</sequence>
<dbReference type="Gene3D" id="1.20.120.1810">
    <property type="match status" value="1"/>
</dbReference>
<name>A0A6L3AT26_AZOBR</name>
<dbReference type="InterPro" id="IPR013324">
    <property type="entry name" value="RNA_pol_sigma_r3/r4-like"/>
</dbReference>
<dbReference type="GO" id="GO:0003700">
    <property type="term" value="F:DNA-binding transcription factor activity"/>
    <property type="evidence" value="ECO:0007669"/>
    <property type="project" value="InterPro"/>
</dbReference>
<dbReference type="GO" id="GO:0006352">
    <property type="term" value="P:DNA-templated transcription initiation"/>
    <property type="evidence" value="ECO:0007669"/>
    <property type="project" value="InterPro"/>
</dbReference>
<comment type="similarity">
    <text evidence="1">Belongs to the sigma-70 factor family.</text>
</comment>
<dbReference type="InterPro" id="IPR013325">
    <property type="entry name" value="RNA_pol_sigma_r2"/>
</dbReference>
<dbReference type="PANTHER" id="PTHR30376">
    <property type="entry name" value="SIGMA FACTOR RPOH HEAT SHOCK RELATED"/>
    <property type="match status" value="1"/>
</dbReference>
<evidence type="ECO:0000313" key="4">
    <source>
        <dbReference type="EMBL" id="KAA0678207.1"/>
    </source>
</evidence>
<dbReference type="EMBL" id="QOKV01000029">
    <property type="protein sequence ID" value="KAA0678207.1"/>
    <property type="molecule type" value="Genomic_DNA"/>
</dbReference>
<dbReference type="Pfam" id="PF04542">
    <property type="entry name" value="Sigma70_r2"/>
    <property type="match status" value="1"/>
</dbReference>
<feature type="domain" description="RNA polymerase sigma-70 region 2" evidence="3">
    <location>
        <begin position="38"/>
        <end position="107"/>
    </location>
</feature>
<reference evidence="4 5" key="1">
    <citation type="submission" date="2018-07" db="EMBL/GenBank/DDBJ databases">
        <title>Genome sequence of Roseomonas fauriae ATCC 49958.</title>
        <authorList>
            <person name="Sant'Anna F.H."/>
            <person name="Baldani J.I."/>
            <person name="Zilli J.E."/>
            <person name="Reis V.M."/>
            <person name="Hartmann A."/>
            <person name="Cruz L."/>
            <person name="de Souza E.M."/>
            <person name="de Oliveira Pedrosa F."/>
            <person name="Passaglia L.M.P."/>
        </authorList>
    </citation>
    <scope>NUCLEOTIDE SEQUENCE [LARGE SCALE GENOMIC DNA]</scope>
    <source>
        <strain evidence="4 5">ATCC 49958</strain>
    </source>
</reference>
<dbReference type="AlphaFoldDB" id="A0A6L3AT26"/>
<dbReference type="InterPro" id="IPR014284">
    <property type="entry name" value="RNA_pol_sigma-70_dom"/>
</dbReference>
<dbReference type="InterPro" id="IPR007627">
    <property type="entry name" value="RNA_pol_sigma70_r2"/>
</dbReference>
<evidence type="ECO:0000259" key="3">
    <source>
        <dbReference type="Pfam" id="PF04542"/>
    </source>
</evidence>
<evidence type="ECO:0000256" key="1">
    <source>
        <dbReference type="ARBA" id="ARBA00007788"/>
    </source>
</evidence>
<dbReference type="PANTHER" id="PTHR30376:SF3">
    <property type="entry name" value="RNA POLYMERASE SIGMA FACTOR RPOH"/>
    <property type="match status" value="1"/>
</dbReference>
<dbReference type="SUPFAM" id="SSF88659">
    <property type="entry name" value="Sigma3 and sigma4 domains of RNA polymerase sigma factors"/>
    <property type="match status" value="1"/>
</dbReference>
<comment type="caution">
    <text evidence="4">The sequence shown here is derived from an EMBL/GenBank/DDBJ whole genome shotgun (WGS) entry which is preliminary data.</text>
</comment>
<evidence type="ECO:0000313" key="5">
    <source>
        <dbReference type="Proteomes" id="UP000476837"/>
    </source>
</evidence>
<protein>
    <recommendedName>
        <fullName evidence="3">RNA polymerase sigma-70 region 2 domain-containing protein</fullName>
    </recommendedName>
</protein>
<organism evidence="4 5">
    <name type="scientific">Azospirillum brasilense</name>
    <dbReference type="NCBI Taxonomy" id="192"/>
    <lineage>
        <taxon>Bacteria</taxon>
        <taxon>Pseudomonadati</taxon>
        <taxon>Pseudomonadota</taxon>
        <taxon>Alphaproteobacteria</taxon>
        <taxon>Rhodospirillales</taxon>
        <taxon>Azospirillaceae</taxon>
        <taxon>Azospirillum</taxon>
    </lineage>
</organism>
<feature type="region of interest" description="Disordered" evidence="2">
    <location>
        <begin position="452"/>
        <end position="501"/>
    </location>
</feature>